<accession>A0AAQ3NDN8</accession>
<evidence type="ECO:0000313" key="1">
    <source>
        <dbReference type="EMBL" id="WVZ07101.1"/>
    </source>
</evidence>
<dbReference type="AlphaFoldDB" id="A0AAQ3NDN8"/>
<proteinExistence type="predicted"/>
<sequence>MLFLHGKNRAQVQGETGDGCKWAHQSFGVAGGYYLHRDRVPVISVNNAHLDLLRNDYAGLLQTQLTIVVTPKNGNARAHATFSDITFNINYQGHDIAILVADPLRCQRTAQRTSATLFSHHPYA</sequence>
<dbReference type="EMBL" id="CP144695">
    <property type="protein sequence ID" value="WVZ07101.1"/>
    <property type="molecule type" value="Genomic_DNA"/>
</dbReference>
<keyword evidence="2" id="KW-1185">Reference proteome</keyword>
<gene>
    <name evidence="1" type="ORF">V8G54_020447</name>
</gene>
<organism evidence="1 2">
    <name type="scientific">Vigna mungo</name>
    <name type="common">Black gram</name>
    <name type="synonym">Phaseolus mungo</name>
    <dbReference type="NCBI Taxonomy" id="3915"/>
    <lineage>
        <taxon>Eukaryota</taxon>
        <taxon>Viridiplantae</taxon>
        <taxon>Streptophyta</taxon>
        <taxon>Embryophyta</taxon>
        <taxon>Tracheophyta</taxon>
        <taxon>Spermatophyta</taxon>
        <taxon>Magnoliopsida</taxon>
        <taxon>eudicotyledons</taxon>
        <taxon>Gunneridae</taxon>
        <taxon>Pentapetalae</taxon>
        <taxon>rosids</taxon>
        <taxon>fabids</taxon>
        <taxon>Fabales</taxon>
        <taxon>Fabaceae</taxon>
        <taxon>Papilionoideae</taxon>
        <taxon>50 kb inversion clade</taxon>
        <taxon>NPAAA clade</taxon>
        <taxon>indigoferoid/millettioid clade</taxon>
        <taxon>Phaseoleae</taxon>
        <taxon>Vigna</taxon>
    </lineage>
</organism>
<name>A0AAQ3NDN8_VIGMU</name>
<evidence type="ECO:0008006" key="3">
    <source>
        <dbReference type="Google" id="ProtNLM"/>
    </source>
</evidence>
<protein>
    <recommendedName>
        <fullName evidence="3">Late embryogenesis abundant protein LEA-2 subgroup domain-containing protein</fullName>
    </recommendedName>
</protein>
<reference evidence="1 2" key="1">
    <citation type="journal article" date="2023" name="Life. Sci Alliance">
        <title>Evolutionary insights into 3D genome organization and epigenetic landscape of Vigna mungo.</title>
        <authorList>
            <person name="Junaid A."/>
            <person name="Singh B."/>
            <person name="Bhatia S."/>
        </authorList>
    </citation>
    <scope>NUCLEOTIDE SEQUENCE [LARGE SCALE GENOMIC DNA]</scope>
    <source>
        <strain evidence="1">Urdbean</strain>
    </source>
</reference>
<evidence type="ECO:0000313" key="2">
    <source>
        <dbReference type="Proteomes" id="UP001374535"/>
    </source>
</evidence>
<dbReference type="Proteomes" id="UP001374535">
    <property type="component" value="Chromosome 6"/>
</dbReference>